<accession>A0A7G8BLB1</accession>
<dbReference type="EMBL" id="CP060394">
    <property type="protein sequence ID" value="QNI33331.1"/>
    <property type="molecule type" value="Genomic_DNA"/>
</dbReference>
<feature type="signal peptide" evidence="1">
    <location>
        <begin position="1"/>
        <end position="23"/>
    </location>
</feature>
<dbReference type="Proteomes" id="UP000515312">
    <property type="component" value="Chromosome"/>
</dbReference>
<dbReference type="AlphaFoldDB" id="A0A7G8BLB1"/>
<sequence>MNGLTKYLGITATALALTIFAGAEDTPRSSAANSDQLVAATAELQNGLDAKTAKQGDAVTAKLSKTVNINGTRLPRNAFLIGHIDSVQPSENKGVSKVVLTFDQAKLANGQQVAVKATIIGAFPSGTLVTPMDLNPQLQVDQEPSSSHGYGLTSNVTASNSGTFSANGKDVHLDRGTELQLAVVAGAASASSSTGN</sequence>
<keyword evidence="3" id="KW-1185">Reference proteome</keyword>
<feature type="chain" id="PRO_5028938942" description="DUF5666 domain-containing protein" evidence="1">
    <location>
        <begin position="24"/>
        <end position="196"/>
    </location>
</feature>
<name>A0A7G8BLB1_9BACT</name>
<reference evidence="2 3" key="1">
    <citation type="submission" date="2020-08" db="EMBL/GenBank/DDBJ databases">
        <title>Edaphobacter telluris sp. nov. and Acidobacterium dinghuensis sp. nov., two acidobacteria isolated from forest soil.</title>
        <authorList>
            <person name="Fu J."/>
            <person name="Qiu L."/>
        </authorList>
    </citation>
    <scope>NUCLEOTIDE SEQUENCE [LARGE SCALE GENOMIC DNA]</scope>
    <source>
        <strain evidence="2">4Y35</strain>
    </source>
</reference>
<evidence type="ECO:0000313" key="3">
    <source>
        <dbReference type="Proteomes" id="UP000515312"/>
    </source>
</evidence>
<keyword evidence="1" id="KW-0732">Signal</keyword>
<evidence type="ECO:0000256" key="1">
    <source>
        <dbReference type="SAM" id="SignalP"/>
    </source>
</evidence>
<protein>
    <recommendedName>
        <fullName evidence="4">DUF5666 domain-containing protein</fullName>
    </recommendedName>
</protein>
<organism evidence="2 3">
    <name type="scientific">Alloacidobacterium dinghuense</name>
    <dbReference type="NCBI Taxonomy" id="2763107"/>
    <lineage>
        <taxon>Bacteria</taxon>
        <taxon>Pseudomonadati</taxon>
        <taxon>Acidobacteriota</taxon>
        <taxon>Terriglobia</taxon>
        <taxon>Terriglobales</taxon>
        <taxon>Acidobacteriaceae</taxon>
        <taxon>Alloacidobacterium</taxon>
    </lineage>
</organism>
<dbReference type="KEGG" id="adin:H7849_05055"/>
<gene>
    <name evidence="2" type="ORF">H7849_05055</name>
</gene>
<evidence type="ECO:0008006" key="4">
    <source>
        <dbReference type="Google" id="ProtNLM"/>
    </source>
</evidence>
<evidence type="ECO:0000313" key="2">
    <source>
        <dbReference type="EMBL" id="QNI33331.1"/>
    </source>
</evidence>
<proteinExistence type="predicted"/>
<dbReference type="RefSeq" id="WP_186744673.1">
    <property type="nucleotide sequence ID" value="NZ_CP060394.1"/>
</dbReference>